<reference evidence="1 2" key="1">
    <citation type="submission" date="2012-06" db="EMBL/GenBank/DDBJ databases">
        <title>Finished chromosome of genome of Cylindrospermum stagnale PCC 7417.</title>
        <authorList>
            <consortium name="US DOE Joint Genome Institute"/>
            <person name="Gugger M."/>
            <person name="Coursin T."/>
            <person name="Rippka R."/>
            <person name="Tandeau De Marsac N."/>
            <person name="Huntemann M."/>
            <person name="Wei C.-L."/>
            <person name="Han J."/>
            <person name="Detter J.C."/>
            <person name="Han C."/>
            <person name="Tapia R."/>
            <person name="Chen A."/>
            <person name="Kyrpides N."/>
            <person name="Mavromatis K."/>
            <person name="Markowitz V."/>
            <person name="Szeto E."/>
            <person name="Ivanova N."/>
            <person name="Pagani I."/>
            <person name="Pati A."/>
            <person name="Goodwin L."/>
            <person name="Nordberg H.P."/>
            <person name="Cantor M.N."/>
            <person name="Hua S.X."/>
            <person name="Woyke T."/>
            <person name="Kerfeld C.A."/>
        </authorList>
    </citation>
    <scope>NUCLEOTIDE SEQUENCE [LARGE SCALE GENOMIC DNA]</scope>
    <source>
        <strain evidence="1 2">PCC 7417</strain>
    </source>
</reference>
<organism evidence="1 2">
    <name type="scientific">Cylindrospermum stagnale PCC 7417</name>
    <dbReference type="NCBI Taxonomy" id="56107"/>
    <lineage>
        <taxon>Bacteria</taxon>
        <taxon>Bacillati</taxon>
        <taxon>Cyanobacteriota</taxon>
        <taxon>Cyanophyceae</taxon>
        <taxon>Nostocales</taxon>
        <taxon>Nostocaceae</taxon>
        <taxon>Cylindrospermum</taxon>
    </lineage>
</organism>
<dbReference type="eggNOG" id="COG1493">
    <property type="taxonomic scope" value="Bacteria"/>
</dbReference>
<dbReference type="AlphaFoldDB" id="K9X444"/>
<dbReference type="EMBL" id="CP003642">
    <property type="protein sequence ID" value="AFZ26447.1"/>
    <property type="molecule type" value="Genomic_DNA"/>
</dbReference>
<evidence type="ECO:0000313" key="2">
    <source>
        <dbReference type="Proteomes" id="UP000010475"/>
    </source>
</evidence>
<dbReference type="Proteomes" id="UP000010475">
    <property type="component" value="Chromosome"/>
</dbReference>
<dbReference type="KEGG" id="csg:Cylst_4355"/>
<proteinExistence type="predicted"/>
<protein>
    <submittedName>
        <fullName evidence="1">Uncharacterized protein</fullName>
    </submittedName>
</protein>
<gene>
    <name evidence="1" type="ORF">Cylst_4355</name>
</gene>
<keyword evidence="2" id="KW-1185">Reference proteome</keyword>
<dbReference type="HOGENOM" id="CLU_3134767_0_0_3"/>
<name>K9X444_9NOST</name>
<evidence type="ECO:0000313" key="1">
    <source>
        <dbReference type="EMBL" id="AFZ26447.1"/>
    </source>
</evidence>
<accession>K9X444</accession>
<sequence length="49" mass="5648">MQMSIKNDEYYYQFYGLNLSINRLLQGLVTVNSFAPIDVAIHLVGEQQI</sequence>